<keyword evidence="7 9" id="KW-0472">Membrane</keyword>
<dbReference type="PANTHER" id="PTHR23130:SF212">
    <property type="entry name" value="AUXIN-RESPONSIVE FAMILY PROTEIN"/>
    <property type="match status" value="1"/>
</dbReference>
<feature type="transmembrane region" description="Helical" evidence="9">
    <location>
        <begin position="345"/>
        <end position="367"/>
    </location>
</feature>
<dbReference type="Proteomes" id="UP000257109">
    <property type="component" value="Unassembled WGS sequence"/>
</dbReference>
<dbReference type="Gene3D" id="1.20.120.1770">
    <property type="match status" value="1"/>
</dbReference>
<evidence type="ECO:0000259" key="11">
    <source>
        <dbReference type="PROSITE" id="PS50836"/>
    </source>
</evidence>
<keyword evidence="8" id="KW-0479">Metal-binding</keyword>
<keyword evidence="6 9" id="KW-1133">Transmembrane helix</keyword>
<dbReference type="EMBL" id="QJKJ01003499">
    <property type="protein sequence ID" value="RDX98159.1"/>
    <property type="molecule type" value="Genomic_DNA"/>
</dbReference>
<evidence type="ECO:0000256" key="6">
    <source>
        <dbReference type="ARBA" id="ARBA00022989"/>
    </source>
</evidence>
<feature type="signal peptide" evidence="10">
    <location>
        <begin position="1"/>
        <end position="24"/>
    </location>
</feature>
<dbReference type="GO" id="GO:0016020">
    <property type="term" value="C:membrane"/>
    <property type="evidence" value="ECO:0007669"/>
    <property type="project" value="UniProtKB-SubCell"/>
</dbReference>
<evidence type="ECO:0000259" key="12">
    <source>
        <dbReference type="PROSITE" id="PS50939"/>
    </source>
</evidence>
<dbReference type="Pfam" id="PF03188">
    <property type="entry name" value="Cytochrom_B561"/>
    <property type="match status" value="1"/>
</dbReference>
<dbReference type="PIRSF" id="PIRSF037471">
    <property type="entry name" value="UCP037471"/>
    <property type="match status" value="1"/>
</dbReference>
<comment type="subcellular location">
    <subcellularLocation>
        <location evidence="1">Membrane</location>
    </subcellularLocation>
</comment>
<feature type="binding site" description="axial binding residue" evidence="8">
    <location>
        <position position="277"/>
    </location>
    <ligand>
        <name>heme b</name>
        <dbReference type="ChEBI" id="CHEBI:60344"/>
        <label>1</label>
    </ligand>
    <ligandPart>
        <name>Fe</name>
        <dbReference type="ChEBI" id="CHEBI:18248"/>
    </ligandPart>
</feature>
<dbReference type="OrthoDB" id="2419613at2759"/>
<gene>
    <name evidence="13" type="ORF">CR513_18961</name>
</gene>
<evidence type="ECO:0000256" key="4">
    <source>
        <dbReference type="ARBA" id="ARBA00022729"/>
    </source>
</evidence>
<organism evidence="13 14">
    <name type="scientific">Mucuna pruriens</name>
    <name type="common">Velvet bean</name>
    <name type="synonym">Dolichos pruriens</name>
    <dbReference type="NCBI Taxonomy" id="157652"/>
    <lineage>
        <taxon>Eukaryota</taxon>
        <taxon>Viridiplantae</taxon>
        <taxon>Streptophyta</taxon>
        <taxon>Embryophyta</taxon>
        <taxon>Tracheophyta</taxon>
        <taxon>Spermatophyta</taxon>
        <taxon>Magnoliopsida</taxon>
        <taxon>eudicotyledons</taxon>
        <taxon>Gunneridae</taxon>
        <taxon>Pentapetalae</taxon>
        <taxon>rosids</taxon>
        <taxon>fabids</taxon>
        <taxon>Fabales</taxon>
        <taxon>Fabaceae</taxon>
        <taxon>Papilionoideae</taxon>
        <taxon>50 kb inversion clade</taxon>
        <taxon>NPAAA clade</taxon>
        <taxon>indigoferoid/millettioid clade</taxon>
        <taxon>Phaseoleae</taxon>
        <taxon>Mucuna</taxon>
    </lineage>
</organism>
<name>A0A371H5U0_MUCPR</name>
<keyword evidence="5" id="KW-0249">Electron transport</keyword>
<evidence type="ECO:0000256" key="5">
    <source>
        <dbReference type="ARBA" id="ARBA00022982"/>
    </source>
</evidence>
<feature type="domain" description="Cytochrome b561" evidence="12">
    <location>
        <begin position="168"/>
        <end position="370"/>
    </location>
</feature>
<dbReference type="AlphaFoldDB" id="A0A371H5U0"/>
<feature type="chain" id="PRO_5016597041" evidence="10">
    <location>
        <begin position="25"/>
        <end position="396"/>
    </location>
</feature>
<evidence type="ECO:0000256" key="2">
    <source>
        <dbReference type="ARBA" id="ARBA00022448"/>
    </source>
</evidence>
<dbReference type="InterPro" id="IPR006593">
    <property type="entry name" value="Cyt_b561/ferric_Rdtase_TM"/>
</dbReference>
<dbReference type="PROSITE" id="PS50939">
    <property type="entry name" value="CYTOCHROME_B561"/>
    <property type="match status" value="1"/>
</dbReference>
<dbReference type="InterPro" id="IPR005018">
    <property type="entry name" value="DOMON_domain"/>
</dbReference>
<keyword evidence="2" id="KW-0813">Transport</keyword>
<evidence type="ECO:0000313" key="13">
    <source>
        <dbReference type="EMBL" id="RDX98159.1"/>
    </source>
</evidence>
<reference evidence="13" key="1">
    <citation type="submission" date="2018-05" db="EMBL/GenBank/DDBJ databases">
        <title>Draft genome of Mucuna pruriens seed.</title>
        <authorList>
            <person name="Nnadi N.E."/>
            <person name="Vos R."/>
            <person name="Hasami M.H."/>
            <person name="Devisetty U.K."/>
            <person name="Aguiy J.C."/>
        </authorList>
    </citation>
    <scope>NUCLEOTIDE SEQUENCE [LARGE SCALE GENOMIC DNA]</scope>
    <source>
        <strain evidence="13">JCA_2017</strain>
    </source>
</reference>
<evidence type="ECO:0000256" key="1">
    <source>
        <dbReference type="ARBA" id="ARBA00004370"/>
    </source>
</evidence>
<evidence type="ECO:0000256" key="10">
    <source>
        <dbReference type="SAM" id="SignalP"/>
    </source>
</evidence>
<feature type="binding site" description="axial binding residue" evidence="8">
    <location>
        <position position="245"/>
    </location>
    <ligand>
        <name>heme b</name>
        <dbReference type="ChEBI" id="CHEBI:60344"/>
        <label>1</label>
    </ligand>
    <ligandPart>
        <name>Fe</name>
        <dbReference type="ChEBI" id="CHEBI:18248"/>
    </ligandPart>
</feature>
<evidence type="ECO:0000256" key="3">
    <source>
        <dbReference type="ARBA" id="ARBA00022692"/>
    </source>
</evidence>
<evidence type="ECO:0000256" key="8">
    <source>
        <dbReference type="PIRSR" id="PIRSR037471-1"/>
    </source>
</evidence>
<keyword evidence="3 9" id="KW-0812">Transmembrane</keyword>
<feature type="binding site" description="axial binding residue" evidence="8">
    <location>
        <position position="209"/>
    </location>
    <ligand>
        <name>heme b</name>
        <dbReference type="ChEBI" id="CHEBI:60344"/>
        <label>1</label>
    </ligand>
    <ligandPart>
        <name>Fe</name>
        <dbReference type="ChEBI" id="CHEBI:18248"/>
    </ligandPart>
</feature>
<feature type="transmembrane region" description="Helical" evidence="9">
    <location>
        <begin position="210"/>
        <end position="231"/>
    </location>
</feature>
<keyword evidence="4 10" id="KW-0732">Signal</keyword>
<comment type="caution">
    <text evidence="13">The sequence shown here is derived from an EMBL/GenBank/DDBJ whole genome shotgun (WGS) entry which is preliminary data.</text>
</comment>
<dbReference type="GO" id="GO:0046872">
    <property type="term" value="F:metal ion binding"/>
    <property type="evidence" value="ECO:0007669"/>
    <property type="project" value="UniProtKB-KW"/>
</dbReference>
<dbReference type="InterPro" id="IPR017214">
    <property type="entry name" value="UCP037471"/>
</dbReference>
<dbReference type="SMART" id="SM00665">
    <property type="entry name" value="B561"/>
    <property type="match status" value="1"/>
</dbReference>
<keyword evidence="14" id="KW-1185">Reference proteome</keyword>
<keyword evidence="8" id="KW-0408">Iron</keyword>
<feature type="binding site" description="axial binding residue" evidence="8">
    <location>
        <position position="314"/>
    </location>
    <ligand>
        <name>heme b</name>
        <dbReference type="ChEBI" id="CHEBI:60344"/>
        <label>1</label>
    </ligand>
    <ligandPart>
        <name>Fe</name>
        <dbReference type="ChEBI" id="CHEBI:18248"/>
    </ligandPart>
</feature>
<feature type="transmembrane region" description="Helical" evidence="9">
    <location>
        <begin position="251"/>
        <end position="268"/>
    </location>
</feature>
<feature type="non-terminal residue" evidence="13">
    <location>
        <position position="1"/>
    </location>
</feature>
<sequence length="396" mass="44110">MASIPNLLLLFLTFFTTFIVPVAPQACNSYTFSNDVKYAACQDLRVLESSLHWNYEASSSVVDVAFNKANAKDSSWIAWAINPTSKGMVGSQAFVAVHKSDGSIKAYTSPITSYNTMLQDDNLTFPVYNVSAFFINNHMFIFASFQLPANRTLVNHVWQEGLVSDDGTLSSHSFSQSNLQSFGTLDFLSGKVSKTDGEVNSSGMLRNVHGILNTISWGILMPIGVMLARYLKILDGVGPTWFHLHRACQSIAFLIGIAGFGTGLYIGNHYKIHNASHRCVGITIMCLAFIQVCDATCLRAKKDDKYRIIWNIFHYMVGYATIALSMWNVLKGFDIVDAHNFWKNSYVSIIISLIMILVILEVITWIWECNKKRLNKVSGTSSLRSTTGIGHMIFTI</sequence>
<feature type="transmembrane region" description="Helical" evidence="9">
    <location>
        <begin position="312"/>
        <end position="330"/>
    </location>
</feature>
<dbReference type="CDD" id="cd09629">
    <property type="entry name" value="DOMON_CIL1_like"/>
    <property type="match status" value="1"/>
</dbReference>
<dbReference type="CDD" id="cd08760">
    <property type="entry name" value="Cyt_b561_FRRS1_like"/>
    <property type="match status" value="1"/>
</dbReference>
<feature type="domain" description="DOMON" evidence="11">
    <location>
        <begin position="47"/>
        <end position="161"/>
    </location>
</feature>
<dbReference type="PROSITE" id="PS50836">
    <property type="entry name" value="DOMON"/>
    <property type="match status" value="1"/>
</dbReference>
<evidence type="ECO:0000256" key="9">
    <source>
        <dbReference type="SAM" id="Phobius"/>
    </source>
</evidence>
<dbReference type="PANTHER" id="PTHR23130">
    <property type="entry name" value="CYTOCHROME B561 AND DOMON DOMAIN-CONTAINING PROTEIN"/>
    <property type="match status" value="1"/>
</dbReference>
<proteinExistence type="predicted"/>
<dbReference type="InterPro" id="IPR045265">
    <property type="entry name" value="AIR12_DOMON"/>
</dbReference>
<accession>A0A371H5U0</accession>
<dbReference type="STRING" id="157652.A0A371H5U0"/>
<evidence type="ECO:0000313" key="14">
    <source>
        <dbReference type="Proteomes" id="UP000257109"/>
    </source>
</evidence>
<protein>
    <submittedName>
        <fullName evidence="13">Cytochrome b561 and DOMON domain-containing protein</fullName>
    </submittedName>
</protein>
<evidence type="ECO:0000256" key="7">
    <source>
        <dbReference type="ARBA" id="ARBA00023136"/>
    </source>
</evidence>
<dbReference type="Pfam" id="PF04526">
    <property type="entry name" value="DUF568"/>
    <property type="match status" value="1"/>
</dbReference>